<dbReference type="EMBL" id="UIVT01000002">
    <property type="protein sequence ID" value="SVP90735.1"/>
    <property type="molecule type" value="Genomic_DNA"/>
</dbReference>
<accession>A0A3B0MLV1</accession>
<evidence type="ECO:0000313" key="2">
    <source>
        <dbReference type="EMBL" id="SVP91259.1"/>
    </source>
</evidence>
<gene>
    <name evidence="1" type="ORF">TAT_000144600</name>
    <name evidence="2" type="ORF">TAV_000144600</name>
</gene>
<dbReference type="EMBL" id="UIVS01000002">
    <property type="protein sequence ID" value="SVP91259.1"/>
    <property type="molecule type" value="Genomic_DNA"/>
</dbReference>
<name>A0A3B0MLV1_THEAN</name>
<organism evidence="1">
    <name type="scientific">Theileria annulata</name>
    <dbReference type="NCBI Taxonomy" id="5874"/>
    <lineage>
        <taxon>Eukaryota</taxon>
        <taxon>Sar</taxon>
        <taxon>Alveolata</taxon>
        <taxon>Apicomplexa</taxon>
        <taxon>Aconoidasida</taxon>
        <taxon>Piroplasmida</taxon>
        <taxon>Theileriidae</taxon>
        <taxon>Theileria</taxon>
    </lineage>
</organism>
<dbReference type="VEuPathDB" id="PiroplasmaDB:TA14755"/>
<reference evidence="1" key="1">
    <citation type="submission" date="2018-07" db="EMBL/GenBank/DDBJ databases">
        <authorList>
            <person name="Quirk P.G."/>
            <person name="Krulwich T.A."/>
        </authorList>
    </citation>
    <scope>NUCLEOTIDE SEQUENCE</scope>
    <source>
        <strain evidence="1">Anand</strain>
    </source>
</reference>
<evidence type="ECO:0000313" key="1">
    <source>
        <dbReference type="EMBL" id="SVP90735.1"/>
    </source>
</evidence>
<proteinExistence type="predicted"/>
<sequence>MGFLNGSRAVSFNQLVKMIKGISRRKDSTIWNKENPKIISKIAELVPSMTYLMKEHPQHIPVILYHLSGLTTKLQNDQVQKCVNHFPEKSESYSCRTCRGLCNEVYGNFVPQITENLPKIGPKGLSHLLAVYSGCKNPKISTVVPELLLRMSYFIYSSIKSQPSLGDSCEIDGLLTDFSGLFKFKTLTDLSEDDYLNAFIKLIDSPCIEPDSRDLLIKQSKYYLPLNLMDVCTTLESLNSCTLNDSFHNLKGYEKPLKDFVLELSFRFLYYSRFSNLSKDCSGIRLEENTELDTICRLIGQFKNLEYRNEDIIPVLVELLTNKLEYFEFRDLGTILDALSFYSKVYNLGPEAVDFSKIASQISELVLSDKYFTIRSLSTVINAISKINENDGMNLEDYRNFLKILNLGFKTYVLKWPETLNKSESLSSIAIFTKNVNDYETLNLVSEVLLKGFIPFNKTGLYDFNVILEVLIRELKNFSFYQKINQDSSDFNQDAFGGFGTEFSKIFKASVQLNTTKVFSAICLIITKCSFHFCTILSENQSLFRTDLRELCYFCRILSKFCKLELIENEFLSDCLNSISEFATHLEPFFTRNHKDLSDLDHDNIYEFLSEYHNLIH</sequence>
<protein>
    <submittedName>
        <fullName evidence="1">Uncharacterized protein</fullName>
    </submittedName>
</protein>
<dbReference type="AlphaFoldDB" id="A0A3B0MLV1"/>